<organism evidence="2 3">
    <name type="scientific">Camelina sativa</name>
    <name type="common">False flax</name>
    <name type="synonym">Myagrum sativum</name>
    <dbReference type="NCBI Taxonomy" id="90675"/>
    <lineage>
        <taxon>Eukaryota</taxon>
        <taxon>Viridiplantae</taxon>
        <taxon>Streptophyta</taxon>
        <taxon>Embryophyta</taxon>
        <taxon>Tracheophyta</taxon>
        <taxon>Spermatophyta</taxon>
        <taxon>Magnoliopsida</taxon>
        <taxon>eudicotyledons</taxon>
        <taxon>Gunneridae</taxon>
        <taxon>Pentapetalae</taxon>
        <taxon>rosids</taxon>
        <taxon>malvids</taxon>
        <taxon>Brassicales</taxon>
        <taxon>Brassicaceae</taxon>
        <taxon>Camelineae</taxon>
        <taxon>Camelina</taxon>
    </lineage>
</organism>
<feature type="region of interest" description="Disordered" evidence="1">
    <location>
        <begin position="132"/>
        <end position="216"/>
    </location>
</feature>
<sequence length="216" mass="22723">MVAGRSRGNSRCSAGDFGGYSSRQLEMYPAPAWGQRRQLGGESSESGGQRGLQSVGGDILGYGASFHLNRKGGGPVWPKPLYKAKNSSSERRVKDIDYEASVAVKVSGSDVDMEASQHPGDDTTLVVSEFEEETDDLLEDGEYPDGDPMVNGDSESSKGDDTIASHSDAINNLQGDGNKQKVMGIQGNNSTGGKPSGGGRQVKRGMVALPKPPAQT</sequence>
<keyword evidence="2" id="KW-1185">Reference proteome</keyword>
<feature type="compositionally biased region" description="Polar residues" evidence="1">
    <location>
        <begin position="164"/>
        <end position="177"/>
    </location>
</feature>
<evidence type="ECO:0000256" key="1">
    <source>
        <dbReference type="SAM" id="MobiDB-lite"/>
    </source>
</evidence>
<protein>
    <submittedName>
        <fullName evidence="3">Uncharacterized protein LOC104761044 isoform X2</fullName>
    </submittedName>
</protein>
<evidence type="ECO:0000313" key="3">
    <source>
        <dbReference type="RefSeq" id="XP_010482364.1"/>
    </source>
</evidence>
<reference evidence="3" key="2">
    <citation type="submission" date="2025-08" db="UniProtKB">
        <authorList>
            <consortium name="RefSeq"/>
        </authorList>
    </citation>
    <scope>IDENTIFICATION</scope>
    <source>
        <tissue evidence="3">Leaf</tissue>
    </source>
</reference>
<dbReference type="GeneID" id="104761044"/>
<gene>
    <name evidence="3" type="primary">LOC104761044</name>
</gene>
<feature type="compositionally biased region" description="Low complexity" evidence="1">
    <location>
        <begin position="36"/>
        <end position="53"/>
    </location>
</feature>
<accession>A0ABM0X8Q8</accession>
<evidence type="ECO:0000313" key="2">
    <source>
        <dbReference type="Proteomes" id="UP000694864"/>
    </source>
</evidence>
<dbReference type="RefSeq" id="XP_010482364.1">
    <property type="nucleotide sequence ID" value="XM_010484062.1"/>
</dbReference>
<feature type="region of interest" description="Disordered" evidence="1">
    <location>
        <begin position="1"/>
        <end position="55"/>
    </location>
</feature>
<feature type="compositionally biased region" description="Acidic residues" evidence="1">
    <location>
        <begin position="132"/>
        <end position="145"/>
    </location>
</feature>
<proteinExistence type="predicted"/>
<dbReference type="Proteomes" id="UP000694864">
    <property type="component" value="Chromosome 18"/>
</dbReference>
<reference evidence="2" key="1">
    <citation type="journal article" date="2014" name="Nat. Commun.">
        <title>The emerging biofuel crop Camelina sativa retains a highly undifferentiated hexaploid genome structure.</title>
        <authorList>
            <person name="Kagale S."/>
            <person name="Koh C."/>
            <person name="Nixon J."/>
            <person name="Bollina V."/>
            <person name="Clarke W.E."/>
            <person name="Tuteja R."/>
            <person name="Spillane C."/>
            <person name="Robinson S.J."/>
            <person name="Links M.G."/>
            <person name="Clarke C."/>
            <person name="Higgins E.E."/>
            <person name="Huebert T."/>
            <person name="Sharpe A.G."/>
            <person name="Parkin I.A."/>
        </authorList>
    </citation>
    <scope>NUCLEOTIDE SEQUENCE [LARGE SCALE GENOMIC DNA]</scope>
    <source>
        <strain evidence="2">cv. DH55</strain>
    </source>
</reference>
<name>A0ABM0X8Q8_CAMSA</name>